<protein>
    <recommendedName>
        <fullName evidence="6">BHLH domain-containing protein</fullName>
    </recommendedName>
</protein>
<evidence type="ECO:0000256" key="1">
    <source>
        <dbReference type="ARBA" id="ARBA00023015"/>
    </source>
</evidence>
<dbReference type="GO" id="GO:0000981">
    <property type="term" value="F:DNA-binding transcription factor activity, RNA polymerase II-specific"/>
    <property type="evidence" value="ECO:0007669"/>
    <property type="project" value="TreeGrafter"/>
</dbReference>
<feature type="domain" description="BHLH" evidence="6">
    <location>
        <begin position="1"/>
        <end position="43"/>
    </location>
</feature>
<feature type="compositionally biased region" description="Basic and acidic residues" evidence="5">
    <location>
        <begin position="263"/>
        <end position="273"/>
    </location>
</feature>
<dbReference type="Pfam" id="PF23183">
    <property type="entry name" value="bHLH_NPAS4"/>
    <property type="match status" value="1"/>
</dbReference>
<accession>A0A9P0HX24</accession>
<reference evidence="7" key="1">
    <citation type="submission" date="2022-02" db="EMBL/GenBank/DDBJ databases">
        <authorList>
            <person name="King R."/>
        </authorList>
    </citation>
    <scope>NUCLEOTIDE SEQUENCE</scope>
</reference>
<dbReference type="GO" id="GO:0046983">
    <property type="term" value="F:protein dimerization activity"/>
    <property type="evidence" value="ECO:0007669"/>
    <property type="project" value="InterPro"/>
</dbReference>
<dbReference type="Proteomes" id="UP001153321">
    <property type="component" value="Chromosome 12"/>
</dbReference>
<dbReference type="GO" id="GO:0000977">
    <property type="term" value="F:RNA polymerase II transcription regulatory region sequence-specific DNA binding"/>
    <property type="evidence" value="ECO:0007669"/>
    <property type="project" value="TreeGrafter"/>
</dbReference>
<evidence type="ECO:0000256" key="5">
    <source>
        <dbReference type="SAM" id="MobiDB-lite"/>
    </source>
</evidence>
<evidence type="ECO:0000256" key="3">
    <source>
        <dbReference type="ARBA" id="ARBA00023163"/>
    </source>
</evidence>
<dbReference type="EMBL" id="LR824543">
    <property type="protein sequence ID" value="CAH1635983.1"/>
    <property type="molecule type" value="Genomic_DNA"/>
</dbReference>
<dbReference type="InterPro" id="IPR011598">
    <property type="entry name" value="bHLH_dom"/>
</dbReference>
<keyword evidence="1" id="KW-0805">Transcription regulation</keyword>
<evidence type="ECO:0000256" key="2">
    <source>
        <dbReference type="ARBA" id="ARBA00023125"/>
    </source>
</evidence>
<dbReference type="PANTHER" id="PTHR23043:SF39">
    <property type="entry name" value="DYSFUSION, ISOFORM D"/>
    <property type="match status" value="1"/>
</dbReference>
<sequence>MRRDLINAEISNLRDLLPLPPSTRQRLSQLQLMALVCVYVRKMNYFQQVFKSHDFSYQYQEQPTPTPNIGFSKAMNGFMMMMTQNGKLLYISENAAEYLGHSMVVLVRGHYVSYLPLCSRNEPVFLAVCTPLAMPETRECVVHGATNVFTTVHAMDMKILHIDANEEEATIMLANSWLYQYYGYQNQPCGMLDPRCQKFFRRDQCYQEYQEYPYVESQEMEYAGYHVSSYVQPKVDEYNGCERVYSERGPVDYSTHSPQSTISEERSPHHYDPPPDIIVNSNMYMYPHHGKREYYEQYPRVNYHIQEPCSSTVIEGMEYPSPKRMRLAPPPLTLEETDGMDRWNPSPPWSDTTLKIPDYTQRFTYNHMVPMPPERAMVT</sequence>
<keyword evidence="4" id="KW-0539">Nucleus</keyword>
<name>A0A9P0HX24_SPOLI</name>
<dbReference type="GO" id="GO:0010557">
    <property type="term" value="P:positive regulation of macromolecule biosynthetic process"/>
    <property type="evidence" value="ECO:0007669"/>
    <property type="project" value="UniProtKB-ARBA"/>
</dbReference>
<dbReference type="InterPro" id="IPR056192">
    <property type="entry name" value="bHLH_NPAS4"/>
</dbReference>
<evidence type="ECO:0000259" key="6">
    <source>
        <dbReference type="PROSITE" id="PS50888"/>
    </source>
</evidence>
<proteinExistence type="predicted"/>
<keyword evidence="2" id="KW-0238">DNA-binding</keyword>
<dbReference type="PROSITE" id="PS50888">
    <property type="entry name" value="BHLH"/>
    <property type="match status" value="1"/>
</dbReference>
<keyword evidence="8" id="KW-1185">Reference proteome</keyword>
<evidence type="ECO:0000313" key="7">
    <source>
        <dbReference type="EMBL" id="CAH1635983.1"/>
    </source>
</evidence>
<keyword evidence="3" id="KW-0804">Transcription</keyword>
<dbReference type="Gene3D" id="3.30.450.20">
    <property type="entry name" value="PAS domain"/>
    <property type="match status" value="1"/>
</dbReference>
<gene>
    <name evidence="7" type="ORF">SPLIT_LOCUS1345</name>
</gene>
<feature type="region of interest" description="Disordered" evidence="5">
    <location>
        <begin position="249"/>
        <end position="273"/>
    </location>
</feature>
<dbReference type="CDD" id="cd19697">
    <property type="entry name" value="bHLH-PAS_NPAS4_PASD10"/>
    <property type="match status" value="1"/>
</dbReference>
<evidence type="ECO:0000256" key="4">
    <source>
        <dbReference type="ARBA" id="ARBA00023242"/>
    </source>
</evidence>
<evidence type="ECO:0000313" key="8">
    <source>
        <dbReference type="Proteomes" id="UP001153321"/>
    </source>
</evidence>
<organism evidence="7 8">
    <name type="scientific">Spodoptera littoralis</name>
    <name type="common">Egyptian cotton leafworm</name>
    <dbReference type="NCBI Taxonomy" id="7109"/>
    <lineage>
        <taxon>Eukaryota</taxon>
        <taxon>Metazoa</taxon>
        <taxon>Ecdysozoa</taxon>
        <taxon>Arthropoda</taxon>
        <taxon>Hexapoda</taxon>
        <taxon>Insecta</taxon>
        <taxon>Pterygota</taxon>
        <taxon>Neoptera</taxon>
        <taxon>Endopterygota</taxon>
        <taxon>Lepidoptera</taxon>
        <taxon>Glossata</taxon>
        <taxon>Ditrysia</taxon>
        <taxon>Noctuoidea</taxon>
        <taxon>Noctuidae</taxon>
        <taxon>Amphipyrinae</taxon>
        <taxon>Spodoptera</taxon>
    </lineage>
</organism>
<dbReference type="PANTHER" id="PTHR23043">
    <property type="entry name" value="HYPOXIA-INDUCIBLE FACTOR 1 ALPHA"/>
    <property type="match status" value="1"/>
</dbReference>
<dbReference type="AlphaFoldDB" id="A0A9P0HX24"/>